<dbReference type="Proteomes" id="UP000192501">
    <property type="component" value="Unassembled WGS sequence"/>
</dbReference>
<organism evidence="1 2">
    <name type="scientific">Hepatospora eriocheir</name>
    <dbReference type="NCBI Taxonomy" id="1081669"/>
    <lineage>
        <taxon>Eukaryota</taxon>
        <taxon>Fungi</taxon>
        <taxon>Fungi incertae sedis</taxon>
        <taxon>Microsporidia</taxon>
        <taxon>Hepatosporidae</taxon>
        <taxon>Hepatospora</taxon>
    </lineage>
</organism>
<dbReference type="VEuPathDB" id="MicrosporidiaDB:A0H76_2175"/>
<dbReference type="VEuPathDB" id="MicrosporidiaDB:HERIO_826"/>
<dbReference type="AlphaFoldDB" id="A0A1X0QK43"/>
<gene>
    <name evidence="1" type="ORF">A0H76_2175</name>
</gene>
<accession>A0A1X0QK43</accession>
<protein>
    <submittedName>
        <fullName evidence="1">Uncharacterized protein</fullName>
    </submittedName>
</protein>
<dbReference type="EMBL" id="LTAI01000060">
    <property type="protein sequence ID" value="ORE00130.1"/>
    <property type="molecule type" value="Genomic_DNA"/>
</dbReference>
<proteinExistence type="predicted"/>
<name>A0A1X0QK43_9MICR</name>
<sequence length="243" mass="28113">MIDAKINGLKIEKDTVYHLNEDNEWVETPITYIPIIESIKLRLERFNFPLKTKREDYIFEKEHNTGKSKIKAYKDNDGEMTIILDNAVSKSGIKEFDEDVAFQSDFNSKPSRSAVSKAALSTTKDKSKKIKLDNRMIGKVQSLSISDKSKFAKRKNSGEVDHISDKRINYKAHLLKISLKQVHQHARTSLLEQLIVIPINFRRVQPLFKSNIKEAQMVICSIKFNQKNQIQDFTSPFKIKIEK</sequence>
<comment type="caution">
    <text evidence="1">The sequence shown here is derived from an EMBL/GenBank/DDBJ whole genome shotgun (WGS) entry which is preliminary data.</text>
</comment>
<evidence type="ECO:0000313" key="1">
    <source>
        <dbReference type="EMBL" id="ORE00130.1"/>
    </source>
</evidence>
<reference evidence="1 2" key="1">
    <citation type="journal article" date="2017" name="Environ. Microbiol.">
        <title>Decay of the glycolytic pathway and adaptation to intranuclear parasitism within Enterocytozoonidae microsporidia.</title>
        <authorList>
            <person name="Wiredu Boakye D."/>
            <person name="Jaroenlak P."/>
            <person name="Prachumwat A."/>
            <person name="Williams T.A."/>
            <person name="Bateman K.S."/>
            <person name="Itsathitphaisarn O."/>
            <person name="Sritunyalucksana K."/>
            <person name="Paszkiewicz K.H."/>
            <person name="Moore K.A."/>
            <person name="Stentiford G.D."/>
            <person name="Williams B.A."/>
        </authorList>
    </citation>
    <scope>NUCLEOTIDE SEQUENCE [LARGE SCALE GENOMIC DNA]</scope>
    <source>
        <strain evidence="2">canceri</strain>
    </source>
</reference>
<evidence type="ECO:0000313" key="2">
    <source>
        <dbReference type="Proteomes" id="UP000192501"/>
    </source>
</evidence>